<name>A0AAV6UWH4_9ARAC</name>
<dbReference type="AlphaFoldDB" id="A0AAV6UWH4"/>
<dbReference type="Proteomes" id="UP000827092">
    <property type="component" value="Unassembled WGS sequence"/>
</dbReference>
<feature type="compositionally biased region" description="Basic and acidic residues" evidence="1">
    <location>
        <begin position="67"/>
        <end position="76"/>
    </location>
</feature>
<protein>
    <submittedName>
        <fullName evidence="2">Uncharacterized protein</fullName>
    </submittedName>
</protein>
<evidence type="ECO:0000256" key="1">
    <source>
        <dbReference type="SAM" id="MobiDB-lite"/>
    </source>
</evidence>
<keyword evidence="3" id="KW-1185">Reference proteome</keyword>
<accession>A0AAV6UWH4</accession>
<evidence type="ECO:0000313" key="2">
    <source>
        <dbReference type="EMBL" id="KAG8187820.1"/>
    </source>
</evidence>
<reference evidence="2 3" key="1">
    <citation type="journal article" date="2022" name="Nat. Ecol. Evol.">
        <title>A masculinizing supergene underlies an exaggerated male reproductive morph in a spider.</title>
        <authorList>
            <person name="Hendrickx F."/>
            <person name="De Corte Z."/>
            <person name="Sonet G."/>
            <person name="Van Belleghem S.M."/>
            <person name="Kostlbacher S."/>
            <person name="Vangestel C."/>
        </authorList>
    </citation>
    <scope>NUCLEOTIDE SEQUENCE [LARGE SCALE GENOMIC DNA]</scope>
    <source>
        <strain evidence="2">W744_W776</strain>
    </source>
</reference>
<comment type="caution">
    <text evidence="2">The sequence shown here is derived from an EMBL/GenBank/DDBJ whole genome shotgun (WGS) entry which is preliminary data.</text>
</comment>
<feature type="region of interest" description="Disordered" evidence="1">
    <location>
        <begin position="66"/>
        <end position="99"/>
    </location>
</feature>
<gene>
    <name evidence="2" type="ORF">JTE90_001194</name>
</gene>
<sequence>MRFINANFNQPKKKYIRVVPNSSKIFRIPHPLATTSPSFSGVSGTYAAVGSPAAWLETLLPSSDRLLPVEKGEPGKSMKSRPVTSPSDPEPSLPHYSPTANALWVDRGVGVTEM</sequence>
<evidence type="ECO:0000313" key="3">
    <source>
        <dbReference type="Proteomes" id="UP000827092"/>
    </source>
</evidence>
<proteinExistence type="predicted"/>
<organism evidence="2 3">
    <name type="scientific">Oedothorax gibbosus</name>
    <dbReference type="NCBI Taxonomy" id="931172"/>
    <lineage>
        <taxon>Eukaryota</taxon>
        <taxon>Metazoa</taxon>
        <taxon>Ecdysozoa</taxon>
        <taxon>Arthropoda</taxon>
        <taxon>Chelicerata</taxon>
        <taxon>Arachnida</taxon>
        <taxon>Araneae</taxon>
        <taxon>Araneomorphae</taxon>
        <taxon>Entelegynae</taxon>
        <taxon>Araneoidea</taxon>
        <taxon>Linyphiidae</taxon>
        <taxon>Erigoninae</taxon>
        <taxon>Oedothorax</taxon>
    </lineage>
</organism>
<dbReference type="EMBL" id="JAFNEN010000258">
    <property type="protein sequence ID" value="KAG8187820.1"/>
    <property type="molecule type" value="Genomic_DNA"/>
</dbReference>